<evidence type="ECO:0000256" key="7">
    <source>
        <dbReference type="SAM" id="Phobius"/>
    </source>
</evidence>
<organism evidence="8 9">
    <name type="scientific">Ferrimonas lipolytica</name>
    <dbReference type="NCBI Taxonomy" id="2724191"/>
    <lineage>
        <taxon>Bacteria</taxon>
        <taxon>Pseudomonadati</taxon>
        <taxon>Pseudomonadota</taxon>
        <taxon>Gammaproteobacteria</taxon>
        <taxon>Alteromonadales</taxon>
        <taxon>Ferrimonadaceae</taxon>
        <taxon>Ferrimonas</taxon>
    </lineage>
</organism>
<feature type="transmembrane region" description="Helical" evidence="7">
    <location>
        <begin position="84"/>
        <end position="102"/>
    </location>
</feature>
<evidence type="ECO:0000256" key="2">
    <source>
        <dbReference type="ARBA" id="ARBA00005779"/>
    </source>
</evidence>
<dbReference type="PANTHER" id="PTHR40043">
    <property type="entry name" value="UPF0719 INNER MEMBRANE PROTEIN YJFL"/>
    <property type="match status" value="1"/>
</dbReference>
<keyword evidence="3" id="KW-1003">Cell membrane</keyword>
<feature type="transmembrane region" description="Helical" evidence="7">
    <location>
        <begin position="212"/>
        <end position="232"/>
    </location>
</feature>
<gene>
    <name evidence="8" type="ORF">HER31_13060</name>
</gene>
<evidence type="ECO:0000256" key="5">
    <source>
        <dbReference type="ARBA" id="ARBA00022989"/>
    </source>
</evidence>
<dbReference type="Proteomes" id="UP000501602">
    <property type="component" value="Chromosome"/>
</dbReference>
<dbReference type="AlphaFoldDB" id="A0A6H1UF70"/>
<dbReference type="Pfam" id="PF03994">
    <property type="entry name" value="DUF350"/>
    <property type="match status" value="2"/>
</dbReference>
<keyword evidence="6 7" id="KW-0472">Membrane</keyword>
<evidence type="ECO:0000313" key="9">
    <source>
        <dbReference type="Proteomes" id="UP000501602"/>
    </source>
</evidence>
<dbReference type="InterPro" id="IPR007140">
    <property type="entry name" value="DUF350"/>
</dbReference>
<dbReference type="PANTHER" id="PTHR40043:SF1">
    <property type="entry name" value="UPF0719 INNER MEMBRANE PROTEIN YJFL"/>
    <property type="match status" value="1"/>
</dbReference>
<evidence type="ECO:0000256" key="6">
    <source>
        <dbReference type="ARBA" id="ARBA00023136"/>
    </source>
</evidence>
<evidence type="ECO:0000256" key="3">
    <source>
        <dbReference type="ARBA" id="ARBA00022475"/>
    </source>
</evidence>
<feature type="transmembrane region" description="Helical" evidence="7">
    <location>
        <begin position="157"/>
        <end position="177"/>
    </location>
</feature>
<keyword evidence="9" id="KW-1185">Reference proteome</keyword>
<evidence type="ECO:0000313" key="8">
    <source>
        <dbReference type="EMBL" id="QIZ77745.1"/>
    </source>
</evidence>
<feature type="transmembrane region" description="Helical" evidence="7">
    <location>
        <begin position="122"/>
        <end position="145"/>
    </location>
</feature>
<keyword evidence="5 7" id="KW-1133">Transmembrane helix</keyword>
<name>A0A6H1UF70_9GAMM</name>
<feature type="transmembrane region" description="Helical" evidence="7">
    <location>
        <begin position="55"/>
        <end position="78"/>
    </location>
</feature>
<feature type="transmembrane region" description="Helical" evidence="7">
    <location>
        <begin position="16"/>
        <end position="35"/>
    </location>
</feature>
<dbReference type="RefSeq" id="WP_168661023.1">
    <property type="nucleotide sequence ID" value="NZ_CP051180.1"/>
</dbReference>
<accession>A0A6H1UF70</accession>
<reference evidence="8 9" key="1">
    <citation type="submission" date="2020-04" db="EMBL/GenBank/DDBJ databases">
        <title>Ferrimonas sp. S7 isolated from sea water.</title>
        <authorList>
            <person name="Bae S.S."/>
            <person name="Baek K."/>
        </authorList>
    </citation>
    <scope>NUCLEOTIDE SEQUENCE [LARGE SCALE GENOMIC DNA]</scope>
    <source>
        <strain evidence="8 9">S7</strain>
    </source>
</reference>
<dbReference type="GO" id="GO:0005886">
    <property type="term" value="C:plasma membrane"/>
    <property type="evidence" value="ECO:0007669"/>
    <property type="project" value="UniProtKB-SubCell"/>
</dbReference>
<feature type="transmembrane region" description="Helical" evidence="7">
    <location>
        <begin position="238"/>
        <end position="263"/>
    </location>
</feature>
<evidence type="ECO:0000256" key="4">
    <source>
        <dbReference type="ARBA" id="ARBA00022692"/>
    </source>
</evidence>
<proteinExistence type="inferred from homology"/>
<evidence type="ECO:0000256" key="1">
    <source>
        <dbReference type="ARBA" id="ARBA00004651"/>
    </source>
</evidence>
<keyword evidence="4 7" id="KW-0812">Transmembrane</keyword>
<dbReference type="KEGG" id="fes:HER31_13060"/>
<sequence length="300" mass="32541">MEGILPLSLLPSAEHLLLQGIDLVLVLLLFVAARYSHGWFSGVDSTSELAERDNVAFGISVAGGVVALAIALSEVFMLPLVNQPILHGLRLLALGIGSLLMIRLGRWSYDKWGLHRFDKRELILEGNIAMALVDGAVACAIAMVLKGSMVWFDGLHWGTVPMLLVNFIAALTLLVLISRVLEWRFSRHNQGGSLQQALAQGHMPVAIRHGGYLLACGLLMHSSGLSSIFSPNEPVSNLAIWFSLSVCKILLLIIFSSLLRYLVLAKVKVNEEIELQNNGGVAALEGALVFASAYLISHLF</sequence>
<comment type="subcellular location">
    <subcellularLocation>
        <location evidence="1">Cell membrane</location>
        <topology evidence="1">Multi-pass membrane protein</topology>
    </subcellularLocation>
</comment>
<protein>
    <recommendedName>
        <fullName evidence="10">DUF350 domain-containing protein</fullName>
    </recommendedName>
</protein>
<evidence type="ECO:0008006" key="10">
    <source>
        <dbReference type="Google" id="ProtNLM"/>
    </source>
</evidence>
<comment type="similarity">
    <text evidence="2">Belongs to the UPF0719 family.</text>
</comment>
<dbReference type="EMBL" id="CP051180">
    <property type="protein sequence ID" value="QIZ77745.1"/>
    <property type="molecule type" value="Genomic_DNA"/>
</dbReference>